<dbReference type="InterPro" id="IPR000312">
    <property type="entry name" value="Glycosyl_Trfase_fam3"/>
</dbReference>
<accession>A0A6M1SYH1</accession>
<dbReference type="Pfam" id="PF00591">
    <property type="entry name" value="Glycos_transf_3"/>
    <property type="match status" value="1"/>
</dbReference>
<comment type="caution">
    <text evidence="12">The sequence shown here is derived from an EMBL/GenBank/DDBJ whole genome shotgun (WGS) entry which is preliminary data.</text>
</comment>
<dbReference type="InterPro" id="IPR017459">
    <property type="entry name" value="Glycosyl_Trfase_fam3_N_dom"/>
</dbReference>
<dbReference type="EC" id="2.4.2.18" evidence="9"/>
<dbReference type="GO" id="GO:0000287">
    <property type="term" value="F:magnesium ion binding"/>
    <property type="evidence" value="ECO:0007669"/>
    <property type="project" value="UniProtKB-UniRule"/>
</dbReference>
<keyword evidence="4 9" id="KW-0808">Transferase</keyword>
<dbReference type="GO" id="GO:0000162">
    <property type="term" value="P:L-tryptophan biosynthetic process"/>
    <property type="evidence" value="ECO:0007669"/>
    <property type="project" value="UniProtKB-UniRule"/>
</dbReference>
<keyword evidence="6 9" id="KW-0057">Aromatic amino acid biosynthesis</keyword>
<feature type="binding site" evidence="9">
    <location>
        <position position="168"/>
    </location>
    <ligand>
        <name>anthranilate</name>
        <dbReference type="ChEBI" id="CHEBI:16567"/>
        <label>2</label>
    </ligand>
</feature>
<feature type="binding site" evidence="9">
    <location>
        <position position="82"/>
    </location>
    <ligand>
        <name>5-phospho-alpha-D-ribose 1-diphosphate</name>
        <dbReference type="ChEBI" id="CHEBI:58017"/>
    </ligand>
</feature>
<organism evidence="12 13">
    <name type="scientific">Halalkalibaculum roseum</name>
    <dbReference type="NCBI Taxonomy" id="2709311"/>
    <lineage>
        <taxon>Bacteria</taxon>
        <taxon>Pseudomonadati</taxon>
        <taxon>Balneolota</taxon>
        <taxon>Balneolia</taxon>
        <taxon>Balneolales</taxon>
        <taxon>Balneolaceae</taxon>
        <taxon>Halalkalibaculum</taxon>
    </lineage>
</organism>
<feature type="binding site" evidence="9">
    <location>
        <position position="228"/>
    </location>
    <ligand>
        <name>Mg(2+)</name>
        <dbReference type="ChEBI" id="CHEBI:18420"/>
        <label>2</label>
    </ligand>
</feature>
<dbReference type="InterPro" id="IPR036320">
    <property type="entry name" value="Glycosyl_Trfase_fam3_N_dom_sf"/>
</dbReference>
<dbReference type="SUPFAM" id="SSF47648">
    <property type="entry name" value="Nucleoside phosphorylase/phosphoribosyltransferase N-terminal domain"/>
    <property type="match status" value="1"/>
</dbReference>
<evidence type="ECO:0000256" key="2">
    <source>
        <dbReference type="ARBA" id="ARBA00022605"/>
    </source>
</evidence>
<evidence type="ECO:0000256" key="3">
    <source>
        <dbReference type="ARBA" id="ARBA00022676"/>
    </source>
</evidence>
<keyword evidence="9" id="KW-0460">Magnesium</keyword>
<comment type="similarity">
    <text evidence="8">In the C-terminal section; belongs to the anthranilate phosphoribosyltransferase family.</text>
</comment>
<evidence type="ECO:0000259" key="11">
    <source>
        <dbReference type="Pfam" id="PF02885"/>
    </source>
</evidence>
<feature type="binding site" evidence="9">
    <location>
        <position position="82"/>
    </location>
    <ligand>
        <name>anthranilate</name>
        <dbReference type="ChEBI" id="CHEBI:16567"/>
        <label>1</label>
    </ligand>
</feature>
<dbReference type="AlphaFoldDB" id="A0A6M1SYH1"/>
<evidence type="ECO:0000256" key="4">
    <source>
        <dbReference type="ARBA" id="ARBA00022679"/>
    </source>
</evidence>
<keyword evidence="9" id="KW-0479">Metal-binding</keyword>
<feature type="domain" description="Glycosyl transferase family 3 N-terminal" evidence="11">
    <location>
        <begin position="5"/>
        <end position="67"/>
    </location>
</feature>
<dbReference type="NCBIfam" id="TIGR01245">
    <property type="entry name" value="trpD"/>
    <property type="match status" value="1"/>
</dbReference>
<dbReference type="InterPro" id="IPR005940">
    <property type="entry name" value="Anthranilate_Pribosyl_Tfrase"/>
</dbReference>
<feature type="binding site" evidence="9">
    <location>
        <position position="90"/>
    </location>
    <ligand>
        <name>5-phospho-alpha-D-ribose 1-diphosphate</name>
        <dbReference type="ChEBI" id="CHEBI:58017"/>
    </ligand>
</feature>
<keyword evidence="5 9" id="KW-0822">Tryptophan biosynthesis</keyword>
<keyword evidence="3 9" id="KW-0328">Glycosyltransferase</keyword>
<protein>
    <recommendedName>
        <fullName evidence="9">Anthranilate phosphoribosyltransferase</fullName>
        <ecNumber evidence="9">2.4.2.18</ecNumber>
    </recommendedName>
</protein>
<feature type="binding site" evidence="9">
    <location>
        <position position="227"/>
    </location>
    <ligand>
        <name>Mg(2+)</name>
        <dbReference type="ChEBI" id="CHEBI:18420"/>
        <label>2</label>
    </ligand>
</feature>
<gene>
    <name evidence="9 12" type="primary">trpD</name>
    <name evidence="12" type="ORF">G3570_06295</name>
</gene>
<dbReference type="PANTHER" id="PTHR43285:SF2">
    <property type="entry name" value="ANTHRANILATE PHOSPHORIBOSYLTRANSFERASE"/>
    <property type="match status" value="1"/>
</dbReference>
<sequence>MTDIKHILEKLADRRDLSPEEAKSALQSIIEGEVGVEQTTAFLIAMRAKGETIEELTTFVRVMREAAITPKVDITNAVDLCGTGGDNSGTFNISTAAMFVVAGAGVPVLKHGNRSVSSKSGSADVLEALDIVATLHKEQVEKVFHETEMAFMFAPHFHPAMKHVMPARQVLGIRSFFNTMGPLLNPAEVKRQVVGAFDKRTSRQIAEILSNLNTEHVFSVHARDGLDELSLSAPTFVFELDGEVVTEHPPFDPASLGFEPVSLQQLQGGDAFYNADIIRSILKGEATNAQRNIVVLNATFGIHVSGKTGSLDEAKKLAEESIDSGSALKALKRLSEATNDVMKVSD</sequence>
<evidence type="ECO:0000256" key="6">
    <source>
        <dbReference type="ARBA" id="ARBA00023141"/>
    </source>
</evidence>
<dbReference type="Gene3D" id="1.20.970.10">
    <property type="entry name" value="Transferase, Pyrimidine Nucleoside Phosphorylase, Chain C"/>
    <property type="match status" value="1"/>
</dbReference>
<feature type="binding site" evidence="9">
    <location>
        <position position="113"/>
    </location>
    <ligand>
        <name>anthranilate</name>
        <dbReference type="ChEBI" id="CHEBI:16567"/>
        <label>1</label>
    </ligand>
</feature>
<evidence type="ECO:0000256" key="5">
    <source>
        <dbReference type="ARBA" id="ARBA00022822"/>
    </source>
</evidence>
<comment type="cofactor">
    <cofactor evidence="9">
        <name>Mg(2+)</name>
        <dbReference type="ChEBI" id="CHEBI:18420"/>
    </cofactor>
    <text evidence="9">Binds 2 magnesium ions per monomer.</text>
</comment>
<evidence type="ECO:0000256" key="8">
    <source>
        <dbReference type="ARBA" id="ARBA00061188"/>
    </source>
</evidence>
<proteinExistence type="inferred from homology"/>
<feature type="binding site" evidence="9">
    <location>
        <position position="122"/>
    </location>
    <ligand>
        <name>5-phospho-alpha-D-ribose 1-diphosphate</name>
        <dbReference type="ChEBI" id="CHEBI:58017"/>
    </ligand>
</feature>
<comment type="function">
    <text evidence="9">Catalyzes the transfer of the phosphoribosyl group of 5-phosphorylribose-1-pyrophosphate (PRPP) to anthranilate to yield N-(5'-phosphoribosyl)-anthranilate (PRA).</text>
</comment>
<reference evidence="12 13" key="1">
    <citation type="submission" date="2020-02" db="EMBL/GenBank/DDBJ databases">
        <title>Balneolaceae bacterium YR4-1, complete genome.</title>
        <authorList>
            <person name="Li Y."/>
            <person name="Wu S."/>
        </authorList>
    </citation>
    <scope>NUCLEOTIDE SEQUENCE [LARGE SCALE GENOMIC DNA]</scope>
    <source>
        <strain evidence="12 13">YR4-1</strain>
    </source>
</reference>
<evidence type="ECO:0000256" key="7">
    <source>
        <dbReference type="ARBA" id="ARBA00052328"/>
    </source>
</evidence>
<feature type="binding site" evidence="9">
    <location>
        <begin position="92"/>
        <end position="95"/>
    </location>
    <ligand>
        <name>5-phospho-alpha-D-ribose 1-diphosphate</name>
        <dbReference type="ChEBI" id="CHEBI:58017"/>
    </ligand>
</feature>
<dbReference type="GO" id="GO:0005829">
    <property type="term" value="C:cytosol"/>
    <property type="evidence" value="ECO:0007669"/>
    <property type="project" value="TreeGrafter"/>
</dbReference>
<keyword evidence="13" id="KW-1185">Reference proteome</keyword>
<dbReference type="Pfam" id="PF02885">
    <property type="entry name" value="Glycos_trans_3N"/>
    <property type="match status" value="1"/>
</dbReference>
<comment type="similarity">
    <text evidence="9">Belongs to the anthranilate phosphoribosyltransferase family.</text>
</comment>
<evidence type="ECO:0000259" key="10">
    <source>
        <dbReference type="Pfam" id="PF00591"/>
    </source>
</evidence>
<feature type="binding site" evidence="9">
    <location>
        <begin position="85"/>
        <end position="86"/>
    </location>
    <ligand>
        <name>5-phospho-alpha-D-ribose 1-diphosphate</name>
        <dbReference type="ChEBI" id="CHEBI:58017"/>
    </ligand>
</feature>
<dbReference type="GO" id="GO:0004048">
    <property type="term" value="F:anthranilate phosphoribosyltransferase activity"/>
    <property type="evidence" value="ECO:0007669"/>
    <property type="project" value="UniProtKB-UniRule"/>
</dbReference>
<evidence type="ECO:0000256" key="9">
    <source>
        <dbReference type="HAMAP-Rule" id="MF_00211"/>
    </source>
</evidence>
<dbReference type="Proteomes" id="UP000473278">
    <property type="component" value="Unassembled WGS sequence"/>
</dbReference>
<dbReference type="FunFam" id="3.40.1030.10:FF:000002">
    <property type="entry name" value="Anthranilate phosphoribosyltransferase"/>
    <property type="match status" value="1"/>
</dbReference>
<evidence type="ECO:0000256" key="1">
    <source>
        <dbReference type="ARBA" id="ARBA00004907"/>
    </source>
</evidence>
<evidence type="ECO:0000313" key="12">
    <source>
        <dbReference type="EMBL" id="NGP76234.1"/>
    </source>
</evidence>
<dbReference type="Gene3D" id="3.40.1030.10">
    <property type="entry name" value="Nucleoside phosphorylase/phosphoribosyltransferase catalytic domain"/>
    <property type="match status" value="1"/>
</dbReference>
<feature type="binding site" evidence="9">
    <location>
        <position position="94"/>
    </location>
    <ligand>
        <name>Mg(2+)</name>
        <dbReference type="ChEBI" id="CHEBI:18420"/>
        <label>1</label>
    </ligand>
</feature>
<feature type="binding site" evidence="9">
    <location>
        <begin position="110"/>
        <end position="118"/>
    </location>
    <ligand>
        <name>5-phospho-alpha-D-ribose 1-diphosphate</name>
        <dbReference type="ChEBI" id="CHEBI:58017"/>
    </ligand>
</feature>
<feature type="binding site" evidence="9">
    <location>
        <position position="228"/>
    </location>
    <ligand>
        <name>Mg(2+)</name>
        <dbReference type="ChEBI" id="CHEBI:18420"/>
        <label>1</label>
    </ligand>
</feature>
<comment type="catalytic activity">
    <reaction evidence="7 9">
        <text>N-(5-phospho-beta-D-ribosyl)anthranilate + diphosphate = 5-phospho-alpha-D-ribose 1-diphosphate + anthranilate</text>
        <dbReference type="Rhea" id="RHEA:11768"/>
        <dbReference type="ChEBI" id="CHEBI:16567"/>
        <dbReference type="ChEBI" id="CHEBI:18277"/>
        <dbReference type="ChEBI" id="CHEBI:33019"/>
        <dbReference type="ChEBI" id="CHEBI:58017"/>
        <dbReference type="EC" id="2.4.2.18"/>
    </reaction>
</comment>
<dbReference type="UniPathway" id="UPA00035">
    <property type="reaction ID" value="UER00041"/>
</dbReference>
<keyword evidence="2 9" id="KW-0028">Amino-acid biosynthesis</keyword>
<dbReference type="SUPFAM" id="SSF52418">
    <property type="entry name" value="Nucleoside phosphorylase/phosphoribosyltransferase catalytic domain"/>
    <property type="match status" value="1"/>
</dbReference>
<comment type="subunit">
    <text evidence="9">Homodimer.</text>
</comment>
<dbReference type="HAMAP" id="MF_00211">
    <property type="entry name" value="TrpD"/>
    <property type="match status" value="1"/>
</dbReference>
<comment type="pathway">
    <text evidence="1 9">Amino-acid biosynthesis; L-tryptophan biosynthesis; L-tryptophan from chorismate: step 2/5.</text>
</comment>
<feature type="domain" description="Glycosyl transferase family 3" evidence="10">
    <location>
        <begin position="76"/>
        <end position="328"/>
    </location>
</feature>
<dbReference type="RefSeq" id="WP_165140397.1">
    <property type="nucleotide sequence ID" value="NZ_JAALLT010000002.1"/>
</dbReference>
<dbReference type="EMBL" id="JAALLT010000002">
    <property type="protein sequence ID" value="NGP76234.1"/>
    <property type="molecule type" value="Genomic_DNA"/>
</dbReference>
<evidence type="ECO:0000313" key="13">
    <source>
        <dbReference type="Proteomes" id="UP000473278"/>
    </source>
</evidence>
<comment type="caution">
    <text evidence="9">Lacks conserved residue(s) required for the propagation of feature annotation.</text>
</comment>
<name>A0A6M1SYH1_9BACT</name>
<dbReference type="InterPro" id="IPR035902">
    <property type="entry name" value="Nuc_phospho_transferase"/>
</dbReference>
<dbReference type="PANTHER" id="PTHR43285">
    <property type="entry name" value="ANTHRANILATE PHOSPHORIBOSYLTRANSFERASE"/>
    <property type="match status" value="1"/>
</dbReference>